<keyword evidence="3" id="KW-1185">Reference proteome</keyword>
<feature type="transmembrane region" description="Helical" evidence="1">
    <location>
        <begin position="81"/>
        <end position="110"/>
    </location>
</feature>
<evidence type="ECO:0000256" key="1">
    <source>
        <dbReference type="SAM" id="Phobius"/>
    </source>
</evidence>
<dbReference type="Proteomes" id="UP000661112">
    <property type="component" value="Unassembled WGS sequence"/>
</dbReference>
<dbReference type="RefSeq" id="WP_190479937.1">
    <property type="nucleotide sequence ID" value="NZ_JACJSG010000077.1"/>
</dbReference>
<evidence type="ECO:0000313" key="2">
    <source>
        <dbReference type="EMBL" id="MBD2505280.1"/>
    </source>
</evidence>
<protein>
    <submittedName>
        <fullName evidence="2">Uncharacterized protein</fullName>
    </submittedName>
</protein>
<accession>A0ABR8DFU9</accession>
<dbReference type="EMBL" id="JACJSG010000077">
    <property type="protein sequence ID" value="MBD2505280.1"/>
    <property type="molecule type" value="Genomic_DNA"/>
</dbReference>
<evidence type="ECO:0000313" key="3">
    <source>
        <dbReference type="Proteomes" id="UP000661112"/>
    </source>
</evidence>
<organism evidence="2 3">
    <name type="scientific">Anabaena azotica FACHB-119</name>
    <dbReference type="NCBI Taxonomy" id="947527"/>
    <lineage>
        <taxon>Bacteria</taxon>
        <taxon>Bacillati</taxon>
        <taxon>Cyanobacteriota</taxon>
        <taxon>Cyanophyceae</taxon>
        <taxon>Nostocales</taxon>
        <taxon>Nostocaceae</taxon>
        <taxon>Anabaena</taxon>
        <taxon>Anabaena azotica</taxon>
    </lineage>
</organism>
<keyword evidence="1" id="KW-1133">Transmembrane helix</keyword>
<dbReference type="SUPFAM" id="SSF56726">
    <property type="entry name" value="DNA topoisomerase IV, alpha subunit"/>
    <property type="match status" value="1"/>
</dbReference>
<keyword evidence="1" id="KW-0472">Membrane</keyword>
<keyword evidence="1" id="KW-0812">Transmembrane</keyword>
<feature type="transmembrane region" description="Helical" evidence="1">
    <location>
        <begin position="130"/>
        <end position="149"/>
    </location>
</feature>
<proteinExistence type="predicted"/>
<comment type="caution">
    <text evidence="2">The sequence shown here is derived from an EMBL/GenBank/DDBJ whole genome shotgun (WGS) entry which is preliminary data.</text>
</comment>
<reference evidence="2 3" key="1">
    <citation type="journal article" date="2020" name="ISME J.">
        <title>Comparative genomics reveals insights into cyanobacterial evolution and habitat adaptation.</title>
        <authorList>
            <person name="Chen M.Y."/>
            <person name="Teng W.K."/>
            <person name="Zhao L."/>
            <person name="Hu C.X."/>
            <person name="Zhou Y.K."/>
            <person name="Han B.P."/>
            <person name="Song L.R."/>
            <person name="Shu W.S."/>
        </authorList>
    </citation>
    <scope>NUCLEOTIDE SEQUENCE [LARGE SCALE GENOMIC DNA]</scope>
    <source>
        <strain evidence="2 3">FACHB-119</strain>
    </source>
</reference>
<dbReference type="Gene3D" id="3.40.1360.10">
    <property type="match status" value="1"/>
</dbReference>
<sequence length="416" mass="46851">MKCIQCGTDNTLKDRTDNNGCCKNCHHRFVFEPTSMTGVRFTDPFFAKAIADISANHTLFFTPKQLFYLLDKRLRSKNKFAVGYLLLFLIVISFFVFGALAIAVIILVFLFNDIHFMNRSYSQRQKSAKYLGIGGIITLVLGSSLSLYFTSYHSFAGSIIIGCLAIYLGTRELEQSHNQSQKFLINDSQFQGWLTSWIGVNKRIDKILPLPQEQSTPITINPDVTAYSFDRLVVCDHDAVAQMLIANNFHFENNCAILSITGYPQNIFDTTMQMLRRNPDLKVYAFHDCSAKGINLLHHLRNSPEWFRDSDIIIIDVGLLPSQILAARRGMFIQASPELAEAAKQLPLEVRSSLSKVELDWLEAGNFVELESFSPQKLIQILNRGIINSQALDAEDSSLILVGDSDNSMYAVQSFG</sequence>
<dbReference type="InterPro" id="IPR036078">
    <property type="entry name" value="Spo11/TopoVI_A_sf"/>
</dbReference>
<gene>
    <name evidence="2" type="ORF">H6G83_32565</name>
</gene>
<name>A0ABR8DFU9_9NOST</name>